<keyword evidence="2" id="KW-1185">Reference proteome</keyword>
<gene>
    <name evidence="1" type="ORF">EV356DRAFT_569421</name>
</gene>
<sequence length="173" mass="20384">MHTMAKLAPNSIMSFLCSSFWTWNPDKKCTVKFNEDATGELVCSVEFNVFIASQFDWEMRSKAEDVTMVLPVAFEIAMTLKKRELKDYPPPIKHTALSDAAFEQKAYHIRLEKGAFKVENRTTYGFNPTYEYRLVWDKAPYPPLEEWNNKPAAKADRYWERKDFYRDQIENTE</sequence>
<proteinExistence type="predicted"/>
<reference evidence="1" key="1">
    <citation type="journal article" date="2020" name="Stud. Mycol.">
        <title>101 Dothideomycetes genomes: a test case for predicting lifestyles and emergence of pathogens.</title>
        <authorList>
            <person name="Haridas S."/>
            <person name="Albert R."/>
            <person name="Binder M."/>
            <person name="Bloem J."/>
            <person name="Labutti K."/>
            <person name="Salamov A."/>
            <person name="Andreopoulos B."/>
            <person name="Baker S."/>
            <person name="Barry K."/>
            <person name="Bills G."/>
            <person name="Bluhm B."/>
            <person name="Cannon C."/>
            <person name="Castanera R."/>
            <person name="Culley D."/>
            <person name="Daum C."/>
            <person name="Ezra D."/>
            <person name="Gonzalez J."/>
            <person name="Henrissat B."/>
            <person name="Kuo A."/>
            <person name="Liang C."/>
            <person name="Lipzen A."/>
            <person name="Lutzoni F."/>
            <person name="Magnuson J."/>
            <person name="Mondo S."/>
            <person name="Nolan M."/>
            <person name="Ohm R."/>
            <person name="Pangilinan J."/>
            <person name="Park H.-J."/>
            <person name="Ramirez L."/>
            <person name="Alfaro M."/>
            <person name="Sun H."/>
            <person name="Tritt A."/>
            <person name="Yoshinaga Y."/>
            <person name="Zwiers L.-H."/>
            <person name="Turgeon B."/>
            <person name="Goodwin S."/>
            <person name="Spatafora J."/>
            <person name="Crous P."/>
            <person name="Grigoriev I."/>
        </authorList>
    </citation>
    <scope>NUCLEOTIDE SEQUENCE</scope>
    <source>
        <strain evidence="1">Tuck. ex Michener</strain>
    </source>
</reference>
<protein>
    <submittedName>
        <fullName evidence="1">Uncharacterized protein</fullName>
    </submittedName>
</protein>
<dbReference type="Proteomes" id="UP000800092">
    <property type="component" value="Unassembled WGS sequence"/>
</dbReference>
<dbReference type="OrthoDB" id="3917213at2759"/>
<dbReference type="EMBL" id="ML991825">
    <property type="protein sequence ID" value="KAF2231531.1"/>
    <property type="molecule type" value="Genomic_DNA"/>
</dbReference>
<evidence type="ECO:0000313" key="2">
    <source>
        <dbReference type="Proteomes" id="UP000800092"/>
    </source>
</evidence>
<dbReference type="AlphaFoldDB" id="A0A6A6H0Y9"/>
<accession>A0A6A6H0Y9</accession>
<organism evidence="1 2">
    <name type="scientific">Viridothelium virens</name>
    <name type="common">Speckled blister lichen</name>
    <name type="synonym">Trypethelium virens</name>
    <dbReference type="NCBI Taxonomy" id="1048519"/>
    <lineage>
        <taxon>Eukaryota</taxon>
        <taxon>Fungi</taxon>
        <taxon>Dikarya</taxon>
        <taxon>Ascomycota</taxon>
        <taxon>Pezizomycotina</taxon>
        <taxon>Dothideomycetes</taxon>
        <taxon>Dothideomycetes incertae sedis</taxon>
        <taxon>Trypetheliales</taxon>
        <taxon>Trypetheliaceae</taxon>
        <taxon>Viridothelium</taxon>
    </lineage>
</organism>
<name>A0A6A6H0Y9_VIRVR</name>
<evidence type="ECO:0000313" key="1">
    <source>
        <dbReference type="EMBL" id="KAF2231531.1"/>
    </source>
</evidence>